<dbReference type="InterPro" id="IPR036237">
    <property type="entry name" value="Xyl_isomerase-like_sf"/>
</dbReference>
<dbReference type="InterPro" id="IPR050312">
    <property type="entry name" value="IolE/XylAMocC-like"/>
</dbReference>
<accession>A0A7H8R1X8</accession>
<dbReference type="KEGG" id="trg:TRUGW13939_07515"/>
<dbReference type="Pfam" id="PF01261">
    <property type="entry name" value="AP_endonuc_2"/>
    <property type="match status" value="1"/>
</dbReference>
<keyword evidence="1" id="KW-0732">Signal</keyword>
<keyword evidence="4" id="KW-1185">Reference proteome</keyword>
<dbReference type="GeneID" id="55995006"/>
<protein>
    <recommendedName>
        <fullName evidence="2">Xylose isomerase-like TIM barrel domain-containing protein</fullName>
    </recommendedName>
</protein>
<proteinExistence type="predicted"/>
<dbReference type="PANTHER" id="PTHR12110:SF38">
    <property type="entry name" value="DIOXYGENASE, PUTATIVE (AFU_ORTHOLOGUE AFUA_6G00240)-RELATED"/>
    <property type="match status" value="1"/>
</dbReference>
<organism evidence="3 4">
    <name type="scientific">Talaromyces rugulosus</name>
    <name type="common">Penicillium rugulosum</name>
    <dbReference type="NCBI Taxonomy" id="121627"/>
    <lineage>
        <taxon>Eukaryota</taxon>
        <taxon>Fungi</taxon>
        <taxon>Dikarya</taxon>
        <taxon>Ascomycota</taxon>
        <taxon>Pezizomycotina</taxon>
        <taxon>Eurotiomycetes</taxon>
        <taxon>Eurotiomycetidae</taxon>
        <taxon>Eurotiales</taxon>
        <taxon>Trichocomaceae</taxon>
        <taxon>Talaromyces</taxon>
        <taxon>Talaromyces sect. Islandici</taxon>
    </lineage>
</organism>
<evidence type="ECO:0000256" key="1">
    <source>
        <dbReference type="SAM" id="SignalP"/>
    </source>
</evidence>
<dbReference type="OrthoDB" id="5360893at2759"/>
<feature type="domain" description="Xylose isomerase-like TIM barrel" evidence="2">
    <location>
        <begin position="190"/>
        <end position="470"/>
    </location>
</feature>
<name>A0A7H8R1X8_TALRU</name>
<reference evidence="4" key="1">
    <citation type="submission" date="2020-06" db="EMBL/GenBank/DDBJ databases">
        <title>A chromosome-scale genome assembly of Talaromyces rugulosus W13939.</title>
        <authorList>
            <person name="Wang B."/>
            <person name="Guo L."/>
            <person name="Ye K."/>
            <person name="Wang L."/>
        </authorList>
    </citation>
    <scope>NUCLEOTIDE SEQUENCE [LARGE SCALE GENOMIC DNA]</scope>
    <source>
        <strain evidence="4">W13939</strain>
    </source>
</reference>
<dbReference type="EMBL" id="CP055901">
    <property type="protein sequence ID" value="QKX60370.1"/>
    <property type="molecule type" value="Genomic_DNA"/>
</dbReference>
<sequence length="494" mass="54015">MQFKSSQTTCLILILGLFSAFSHSLPTKNSQHARHIPRQDIKTPLGLDVSDLDLSDISPIEDGWLELDNDDGDGNDLGSSSVSNANGYLGSIGSGQAAQNGDSLEGSSAACSLTGCVTSAAASNANKTSTSSTSSGGRARRQHCTYNKIYHNYTINIIDAMTVAMIENPLAIASVSLGQHPSHALPEKIAAAVANDFSAVEIVYADLAAYAASQGRLSTLEDAAREIGDLCATQNISILSLNPFKNFEGHRSPLEDRLKTARHWIEIAHLLKAKYVQVPSQFDRDDSCGNEDVMVSELQGLADLAAEIAPQVGIAYEAVAWGCYVDTWQDSLRIVQCVDRPNFGLCLDSFHVAARLWGDNTAESGKKEGDVQGILGASLTEFVNNCPMDRIFYMQLSDGERYAPPLSPEHKFYDSTFPPALTWSRHTRPFPLEVEMGGYMPVLDIAKAWLVDKKWKGYVSFEIFDWRMRDEENGPVLNAQRGRRSWEKLIAAIQ</sequence>
<dbReference type="SUPFAM" id="SSF51658">
    <property type="entry name" value="Xylose isomerase-like"/>
    <property type="match status" value="1"/>
</dbReference>
<dbReference type="Proteomes" id="UP000509510">
    <property type="component" value="Chromosome IV"/>
</dbReference>
<dbReference type="RefSeq" id="XP_035346547.1">
    <property type="nucleotide sequence ID" value="XM_035490654.1"/>
</dbReference>
<gene>
    <name evidence="3" type="ORF">TRUGW13939_07515</name>
</gene>
<evidence type="ECO:0000259" key="2">
    <source>
        <dbReference type="Pfam" id="PF01261"/>
    </source>
</evidence>
<evidence type="ECO:0000313" key="3">
    <source>
        <dbReference type="EMBL" id="QKX60370.1"/>
    </source>
</evidence>
<dbReference type="PANTHER" id="PTHR12110">
    <property type="entry name" value="HYDROXYPYRUVATE ISOMERASE"/>
    <property type="match status" value="1"/>
</dbReference>
<feature type="signal peptide" evidence="1">
    <location>
        <begin position="1"/>
        <end position="24"/>
    </location>
</feature>
<dbReference type="InterPro" id="IPR013022">
    <property type="entry name" value="Xyl_isomerase-like_TIM-brl"/>
</dbReference>
<dbReference type="Gene3D" id="3.20.20.150">
    <property type="entry name" value="Divalent-metal-dependent TIM barrel enzymes"/>
    <property type="match status" value="1"/>
</dbReference>
<feature type="chain" id="PRO_5028847088" description="Xylose isomerase-like TIM barrel domain-containing protein" evidence="1">
    <location>
        <begin position="25"/>
        <end position="494"/>
    </location>
</feature>
<evidence type="ECO:0000313" key="4">
    <source>
        <dbReference type="Proteomes" id="UP000509510"/>
    </source>
</evidence>
<dbReference type="AlphaFoldDB" id="A0A7H8R1X8"/>